<reference evidence="2" key="1">
    <citation type="submission" date="2023-08" db="EMBL/GenBank/DDBJ databases">
        <authorList>
            <person name="Audoor S."/>
            <person name="Bilcke G."/>
        </authorList>
    </citation>
    <scope>NUCLEOTIDE SEQUENCE</scope>
</reference>
<name>A0AAD2G6X8_9STRA</name>
<evidence type="ECO:0000313" key="3">
    <source>
        <dbReference type="Proteomes" id="UP001295423"/>
    </source>
</evidence>
<dbReference type="AlphaFoldDB" id="A0AAD2G6X8"/>
<comment type="caution">
    <text evidence="2">The sequence shown here is derived from an EMBL/GenBank/DDBJ whole genome shotgun (WGS) entry which is preliminary data.</text>
</comment>
<dbReference type="EMBL" id="CAKOGP040002202">
    <property type="protein sequence ID" value="CAJ1965133.1"/>
    <property type="molecule type" value="Genomic_DNA"/>
</dbReference>
<protein>
    <submittedName>
        <fullName evidence="2">Uncharacterized protein</fullName>
    </submittedName>
</protein>
<feature type="chain" id="PRO_5042043170" evidence="1">
    <location>
        <begin position="22"/>
        <end position="130"/>
    </location>
</feature>
<sequence>MLASFQKLSFLLLILIVGAAAESVFKLETDGIIKISCSDASANAVCKRNGDVGKLVNLPDSAILIEYGQGIICQCPSNAVADTVTCDGTCTCQKCASNENDCSEPCSASWKPMAFGLVSVVAGLGSLLVL</sequence>
<keyword evidence="1" id="KW-0732">Signal</keyword>
<organism evidence="2 3">
    <name type="scientific">Cylindrotheca closterium</name>
    <dbReference type="NCBI Taxonomy" id="2856"/>
    <lineage>
        <taxon>Eukaryota</taxon>
        <taxon>Sar</taxon>
        <taxon>Stramenopiles</taxon>
        <taxon>Ochrophyta</taxon>
        <taxon>Bacillariophyta</taxon>
        <taxon>Bacillariophyceae</taxon>
        <taxon>Bacillariophycidae</taxon>
        <taxon>Bacillariales</taxon>
        <taxon>Bacillariaceae</taxon>
        <taxon>Cylindrotheca</taxon>
    </lineage>
</organism>
<evidence type="ECO:0000256" key="1">
    <source>
        <dbReference type="SAM" id="SignalP"/>
    </source>
</evidence>
<dbReference type="Proteomes" id="UP001295423">
    <property type="component" value="Unassembled WGS sequence"/>
</dbReference>
<feature type="signal peptide" evidence="1">
    <location>
        <begin position="1"/>
        <end position="21"/>
    </location>
</feature>
<proteinExistence type="predicted"/>
<keyword evidence="3" id="KW-1185">Reference proteome</keyword>
<accession>A0AAD2G6X8</accession>
<evidence type="ECO:0000313" key="2">
    <source>
        <dbReference type="EMBL" id="CAJ1965133.1"/>
    </source>
</evidence>
<gene>
    <name evidence="2" type="ORF">CYCCA115_LOCUS20964</name>
</gene>